<dbReference type="EMBL" id="CM035422">
    <property type="protein sequence ID" value="KAH7372567.1"/>
    <property type="molecule type" value="Genomic_DNA"/>
</dbReference>
<comment type="caution">
    <text evidence="2">The sequence shown here is derived from an EMBL/GenBank/DDBJ whole genome shotgun (WGS) entry which is preliminary data.</text>
</comment>
<evidence type="ECO:0000313" key="2">
    <source>
        <dbReference type="EMBL" id="KAH7372567.1"/>
    </source>
</evidence>
<organism evidence="2 3">
    <name type="scientific">Ceratopteris richardii</name>
    <name type="common">Triangle waterfern</name>
    <dbReference type="NCBI Taxonomy" id="49495"/>
    <lineage>
        <taxon>Eukaryota</taxon>
        <taxon>Viridiplantae</taxon>
        <taxon>Streptophyta</taxon>
        <taxon>Embryophyta</taxon>
        <taxon>Tracheophyta</taxon>
        <taxon>Polypodiopsida</taxon>
        <taxon>Polypodiidae</taxon>
        <taxon>Polypodiales</taxon>
        <taxon>Pteridineae</taxon>
        <taxon>Pteridaceae</taxon>
        <taxon>Parkerioideae</taxon>
        <taxon>Ceratopteris</taxon>
    </lineage>
</organism>
<proteinExistence type="predicted"/>
<evidence type="ECO:0000256" key="1">
    <source>
        <dbReference type="SAM" id="MobiDB-lite"/>
    </source>
</evidence>
<name>A0A8T2SVJ6_CERRI</name>
<evidence type="ECO:0000313" key="3">
    <source>
        <dbReference type="Proteomes" id="UP000825935"/>
    </source>
</evidence>
<accession>A0A8T2SVJ6</accession>
<gene>
    <name evidence="2" type="ORF">KP509_17G010500</name>
</gene>
<dbReference type="Proteomes" id="UP000825935">
    <property type="component" value="Chromosome 17"/>
</dbReference>
<reference evidence="2" key="1">
    <citation type="submission" date="2021-08" db="EMBL/GenBank/DDBJ databases">
        <title>WGS assembly of Ceratopteris richardii.</title>
        <authorList>
            <person name="Marchant D.B."/>
            <person name="Chen G."/>
            <person name="Jenkins J."/>
            <person name="Shu S."/>
            <person name="Leebens-Mack J."/>
            <person name="Grimwood J."/>
            <person name="Schmutz J."/>
            <person name="Soltis P."/>
            <person name="Soltis D."/>
            <person name="Chen Z.-H."/>
        </authorList>
    </citation>
    <scope>NUCLEOTIDE SEQUENCE</scope>
    <source>
        <strain evidence="2">Whitten #5841</strain>
        <tissue evidence="2">Leaf</tissue>
    </source>
</reference>
<feature type="region of interest" description="Disordered" evidence="1">
    <location>
        <begin position="78"/>
        <end position="113"/>
    </location>
</feature>
<keyword evidence="3" id="KW-1185">Reference proteome</keyword>
<protein>
    <submittedName>
        <fullName evidence="2">Uncharacterized protein</fullName>
    </submittedName>
</protein>
<dbReference type="AlphaFoldDB" id="A0A8T2SVJ6"/>
<dbReference type="OrthoDB" id="1990204at2759"/>
<sequence>MAHCWDEYMWKAHKVIAMDPWVDHLQLLDVLILEENVIASRFRGYLPSWLLPRREGVIPRSASLIRVGSMQRLAMRKNIGKTDAVTSSETATGDSNKDEKSPPPQSHDNPDSSDAAIVKEAIDNGNTEEAAVDTQLRITISSSNLPDIETTINSSNSLLGSFVVAASPTGQFDISGSKMISVTVSGVMSRRVDLDTLLDLVTPRKSSLSSTSTVYPAAWQPDIFLPQLCWSPKRGQTLWIIVEIIYASKVNMQDEGKAGPNNAANVKGVAGATDVNASVQASLDNSHLWKVTAPDGKTVFPLASRVQRLDYDASGNLLTGSSRQISRSRSSRHP</sequence>
<feature type="compositionally biased region" description="Polar residues" evidence="1">
    <location>
        <begin position="84"/>
        <end position="94"/>
    </location>
</feature>